<dbReference type="STRING" id="49390.A0A068TP66"/>
<dbReference type="InterPro" id="IPR002885">
    <property type="entry name" value="PPR_rpt"/>
</dbReference>
<dbReference type="AlphaFoldDB" id="A0A068TP66"/>
<dbReference type="OrthoDB" id="772730at2759"/>
<keyword evidence="4" id="KW-1185">Reference proteome</keyword>
<organism evidence="3 4">
    <name type="scientific">Coffea canephora</name>
    <name type="common">Robusta coffee</name>
    <dbReference type="NCBI Taxonomy" id="49390"/>
    <lineage>
        <taxon>Eukaryota</taxon>
        <taxon>Viridiplantae</taxon>
        <taxon>Streptophyta</taxon>
        <taxon>Embryophyta</taxon>
        <taxon>Tracheophyta</taxon>
        <taxon>Spermatophyta</taxon>
        <taxon>Magnoliopsida</taxon>
        <taxon>eudicotyledons</taxon>
        <taxon>Gunneridae</taxon>
        <taxon>Pentapetalae</taxon>
        <taxon>asterids</taxon>
        <taxon>lamiids</taxon>
        <taxon>Gentianales</taxon>
        <taxon>Rubiaceae</taxon>
        <taxon>Ixoroideae</taxon>
        <taxon>Gardenieae complex</taxon>
        <taxon>Bertiereae - Coffeeae clade</taxon>
        <taxon>Coffeeae</taxon>
        <taxon>Coffea</taxon>
    </lineage>
</organism>
<dbReference type="Proteomes" id="UP000295252">
    <property type="component" value="Chromosome IV"/>
</dbReference>
<dbReference type="OMA" id="SVDHWNA"/>
<accession>A0A068TP66</accession>
<feature type="repeat" description="PPR" evidence="2">
    <location>
        <begin position="413"/>
        <end position="447"/>
    </location>
</feature>
<evidence type="ECO:0000313" key="3">
    <source>
        <dbReference type="EMBL" id="CDO97694.1"/>
    </source>
</evidence>
<dbReference type="FunCoup" id="A0A068TP66">
    <property type="interactions" value="465"/>
</dbReference>
<dbReference type="PhylomeDB" id="A0A068TP66"/>
<dbReference type="Pfam" id="PF01535">
    <property type="entry name" value="PPR"/>
    <property type="match status" value="7"/>
</dbReference>
<evidence type="ECO:0008006" key="5">
    <source>
        <dbReference type="Google" id="ProtNLM"/>
    </source>
</evidence>
<evidence type="ECO:0000256" key="2">
    <source>
        <dbReference type="PROSITE-ProRule" id="PRU00708"/>
    </source>
</evidence>
<dbReference type="Pfam" id="PF13041">
    <property type="entry name" value="PPR_2"/>
    <property type="match status" value="2"/>
</dbReference>
<proteinExistence type="predicted"/>
<dbReference type="InterPro" id="IPR011990">
    <property type="entry name" value="TPR-like_helical_dom_sf"/>
</dbReference>
<protein>
    <recommendedName>
        <fullName evidence="5">Pentacotripeptide-repeat region of PRORP domain-containing protein</fullName>
    </recommendedName>
</protein>
<dbReference type="NCBIfam" id="TIGR00756">
    <property type="entry name" value="PPR"/>
    <property type="match status" value="7"/>
</dbReference>
<dbReference type="PANTHER" id="PTHR47926">
    <property type="entry name" value="PENTATRICOPEPTIDE REPEAT-CONTAINING PROTEIN"/>
    <property type="match status" value="1"/>
</dbReference>
<dbReference type="GO" id="GO:1900865">
    <property type="term" value="P:chloroplast RNA modification"/>
    <property type="evidence" value="ECO:0007669"/>
    <property type="project" value="EnsemblPlants"/>
</dbReference>
<sequence length="619" mass="69493">MTLSGNLHQPWISILPFSPQFKTQMDINQIHAKLLTTGLIKNLYLTRKLILKFSNSPHKPLIQFAKYLFFSSQAFDDSRNKADPLIWNSVVKIYSHGSDPENALKVFVLMLESGVLVDEYSLSLVLKACSRVGLVKNGMQIHGLLKKCEFGSDLFLGNCLISMYVKCGCIEYGRQFFDRMADKDSVSYNSMIDGYVKCGMVDFARQLFHSLPAGMRNLITWNTMIGGFVKLGDGFESAWELFEKMPERDVVSWNMMIDCCIKSGKMRMAQMLFDTMPRRDVASWAIMIDGYAKSGSVDVARGFFDDMPVRDVISCNAMMAGYLRNGSYVEALKMYHDVLNNSDFEPDKTTFLIALSAAAHLGNINEGVTIHSHMKNNGLFAAGKLGVALIDMYAKCGDIDCALSVFEDIKEKSVDHWNAMIGGLAINGLGELAFDMFMEMERRCIEPDDITFIALLNACGHAGMLKEGIICFEILRRVHNMDPKLQHYGCIVDILSRAGHIEEARTFVKEMPIEPNTVILRTLLGACKNHENLSTGEPLAQHLIGLNSLNSSSYVLLSNIYAQLGLWDSVRCIRTIMKAKDVKKFPGCSWIELEGLVHEFFVGDTSHFQVKEIFSTLNR</sequence>
<dbReference type="GO" id="GO:0016556">
    <property type="term" value="P:mRNA modification"/>
    <property type="evidence" value="ECO:0007669"/>
    <property type="project" value="EnsemblPlants"/>
</dbReference>
<feature type="repeat" description="PPR" evidence="2">
    <location>
        <begin position="217"/>
        <end position="252"/>
    </location>
</feature>
<reference evidence="4" key="1">
    <citation type="journal article" date="2014" name="Science">
        <title>The coffee genome provides insight into the convergent evolution of caffeine biosynthesis.</title>
        <authorList>
            <person name="Denoeud F."/>
            <person name="Carretero-Paulet L."/>
            <person name="Dereeper A."/>
            <person name="Droc G."/>
            <person name="Guyot R."/>
            <person name="Pietrella M."/>
            <person name="Zheng C."/>
            <person name="Alberti A."/>
            <person name="Anthony F."/>
            <person name="Aprea G."/>
            <person name="Aury J.M."/>
            <person name="Bento P."/>
            <person name="Bernard M."/>
            <person name="Bocs S."/>
            <person name="Campa C."/>
            <person name="Cenci A."/>
            <person name="Combes M.C."/>
            <person name="Crouzillat D."/>
            <person name="Da Silva C."/>
            <person name="Daddiego L."/>
            <person name="De Bellis F."/>
            <person name="Dussert S."/>
            <person name="Garsmeur O."/>
            <person name="Gayraud T."/>
            <person name="Guignon V."/>
            <person name="Jahn K."/>
            <person name="Jamilloux V."/>
            <person name="Joet T."/>
            <person name="Labadie K."/>
            <person name="Lan T."/>
            <person name="Leclercq J."/>
            <person name="Lepelley M."/>
            <person name="Leroy T."/>
            <person name="Li L.T."/>
            <person name="Librado P."/>
            <person name="Lopez L."/>
            <person name="Munoz A."/>
            <person name="Noel B."/>
            <person name="Pallavicini A."/>
            <person name="Perrotta G."/>
            <person name="Poncet V."/>
            <person name="Pot D."/>
            <person name="Priyono X."/>
            <person name="Rigoreau M."/>
            <person name="Rouard M."/>
            <person name="Rozas J."/>
            <person name="Tranchant-Dubreuil C."/>
            <person name="VanBuren R."/>
            <person name="Zhang Q."/>
            <person name="Andrade A.C."/>
            <person name="Argout X."/>
            <person name="Bertrand B."/>
            <person name="de Kochko A."/>
            <person name="Graziosi G."/>
            <person name="Henry R.J."/>
            <person name="Jayarama X."/>
            <person name="Ming R."/>
            <person name="Nagai C."/>
            <person name="Rounsley S."/>
            <person name="Sankoff D."/>
            <person name="Giuliano G."/>
            <person name="Albert V.A."/>
            <person name="Wincker P."/>
            <person name="Lashermes P."/>
        </authorList>
    </citation>
    <scope>NUCLEOTIDE SEQUENCE [LARGE SCALE GENOMIC DNA]</scope>
    <source>
        <strain evidence="4">cv. DH200-94</strain>
    </source>
</reference>
<dbReference type="GO" id="GO:0009507">
    <property type="term" value="C:chloroplast"/>
    <property type="evidence" value="ECO:0007669"/>
    <property type="project" value="EnsemblPlants"/>
</dbReference>
<dbReference type="Gramene" id="CDO97694">
    <property type="protein sequence ID" value="CDO97694"/>
    <property type="gene ID" value="GSCOC_T00015104001"/>
</dbReference>
<evidence type="ECO:0000256" key="1">
    <source>
        <dbReference type="ARBA" id="ARBA00022737"/>
    </source>
</evidence>
<dbReference type="PROSITE" id="PS51375">
    <property type="entry name" value="PPR"/>
    <property type="match status" value="5"/>
</dbReference>
<keyword evidence="1" id="KW-0677">Repeat</keyword>
<dbReference type="GO" id="GO:0003723">
    <property type="term" value="F:RNA binding"/>
    <property type="evidence" value="ECO:0007669"/>
    <property type="project" value="InterPro"/>
</dbReference>
<feature type="repeat" description="PPR" evidence="2">
    <location>
        <begin position="184"/>
        <end position="214"/>
    </location>
</feature>
<dbReference type="PANTHER" id="PTHR47926:SF456">
    <property type="entry name" value="PENTATRICOPEPTIDE REPEAT-CONTAINING PROTEIN ELI1, CHLOROPLASTIC"/>
    <property type="match status" value="1"/>
</dbReference>
<dbReference type="EMBL" id="HG739085">
    <property type="protein sequence ID" value="CDO97694.1"/>
    <property type="molecule type" value="Genomic_DNA"/>
</dbReference>
<gene>
    <name evidence="3" type="ORF">GSCOC_T00015104001</name>
</gene>
<dbReference type="InterPro" id="IPR046960">
    <property type="entry name" value="PPR_At4g14850-like_plant"/>
</dbReference>
<evidence type="ECO:0000313" key="4">
    <source>
        <dbReference type="Proteomes" id="UP000295252"/>
    </source>
</evidence>
<dbReference type="Pfam" id="PF20431">
    <property type="entry name" value="E_motif"/>
    <property type="match status" value="1"/>
</dbReference>
<dbReference type="InterPro" id="IPR046848">
    <property type="entry name" value="E_motif"/>
</dbReference>
<feature type="repeat" description="PPR" evidence="2">
    <location>
        <begin position="83"/>
        <end position="117"/>
    </location>
</feature>
<name>A0A068TP66_COFCA</name>
<dbReference type="InParanoid" id="A0A068TP66"/>
<dbReference type="FunFam" id="1.25.40.10:FF:000184">
    <property type="entry name" value="Pentatricopeptide repeat-containing protein, chloroplastic"/>
    <property type="match status" value="1"/>
</dbReference>
<dbReference type="Gene3D" id="1.25.40.10">
    <property type="entry name" value="Tetratricopeptide repeat domain"/>
    <property type="match status" value="3"/>
</dbReference>
<feature type="repeat" description="PPR" evidence="2">
    <location>
        <begin position="280"/>
        <end position="314"/>
    </location>
</feature>